<dbReference type="AlphaFoldDB" id="A0A8J7V3Z1"/>
<evidence type="ECO:0000313" key="2">
    <source>
        <dbReference type="EMBL" id="MBP5858537.1"/>
    </source>
</evidence>
<dbReference type="InterPro" id="IPR050259">
    <property type="entry name" value="SDR"/>
</dbReference>
<dbReference type="InterPro" id="IPR036291">
    <property type="entry name" value="NAD(P)-bd_dom_sf"/>
</dbReference>
<organism evidence="2 3">
    <name type="scientific">Marivibrio halodurans</name>
    <dbReference type="NCBI Taxonomy" id="2039722"/>
    <lineage>
        <taxon>Bacteria</taxon>
        <taxon>Pseudomonadati</taxon>
        <taxon>Pseudomonadota</taxon>
        <taxon>Alphaproteobacteria</taxon>
        <taxon>Rhodospirillales</taxon>
        <taxon>Rhodospirillaceae</taxon>
        <taxon>Marivibrio</taxon>
    </lineage>
</organism>
<sequence length="257" mass="26901">MPRTAVVTGASKGIGRAIAEELAAKGYRLVLVARSDDLLRGIVDDLTARFGAEVHAQAADLTNPDRIDDVIDAATSATGRLDLLVNCAGATKSGDFFALTREDFHEGFALKFHAAVDLTRAAWPALVASGKGHVVNIIGFRARTPSADYTIGGPTNSALANFTKAMAERGVRDGVRVNAVHPGPIETDRIRGIIDEYAARTETTVENARSAVLGTFAVPRFGRPGEIAAAVLFLDSDGASYINGAILDIDGGATKGL</sequence>
<accession>A0A8J7V3Z1</accession>
<proteinExistence type="inferred from homology"/>
<evidence type="ECO:0000256" key="1">
    <source>
        <dbReference type="ARBA" id="ARBA00006484"/>
    </source>
</evidence>
<dbReference type="SUPFAM" id="SSF51735">
    <property type="entry name" value="NAD(P)-binding Rossmann-fold domains"/>
    <property type="match status" value="1"/>
</dbReference>
<dbReference type="Pfam" id="PF13561">
    <property type="entry name" value="adh_short_C2"/>
    <property type="match status" value="1"/>
</dbReference>
<gene>
    <name evidence="2" type="ORF">KAJ83_16060</name>
</gene>
<dbReference type="EMBL" id="JAGMWN010000009">
    <property type="protein sequence ID" value="MBP5858537.1"/>
    <property type="molecule type" value="Genomic_DNA"/>
</dbReference>
<dbReference type="PANTHER" id="PTHR42879">
    <property type="entry name" value="3-OXOACYL-(ACYL-CARRIER-PROTEIN) REDUCTASE"/>
    <property type="match status" value="1"/>
</dbReference>
<dbReference type="Gene3D" id="3.40.50.720">
    <property type="entry name" value="NAD(P)-binding Rossmann-like Domain"/>
    <property type="match status" value="1"/>
</dbReference>
<evidence type="ECO:0000313" key="3">
    <source>
        <dbReference type="Proteomes" id="UP000672602"/>
    </source>
</evidence>
<dbReference type="PRINTS" id="PR00081">
    <property type="entry name" value="GDHRDH"/>
</dbReference>
<dbReference type="Proteomes" id="UP000672602">
    <property type="component" value="Unassembled WGS sequence"/>
</dbReference>
<dbReference type="PANTHER" id="PTHR42879:SF6">
    <property type="entry name" value="NADPH-DEPENDENT REDUCTASE BACG"/>
    <property type="match status" value="1"/>
</dbReference>
<dbReference type="RefSeq" id="WP_210683131.1">
    <property type="nucleotide sequence ID" value="NZ_JAGMWN010000009.1"/>
</dbReference>
<comment type="caution">
    <text evidence="2">The sequence shown here is derived from an EMBL/GenBank/DDBJ whole genome shotgun (WGS) entry which is preliminary data.</text>
</comment>
<dbReference type="InterPro" id="IPR002347">
    <property type="entry name" value="SDR_fam"/>
</dbReference>
<name>A0A8J7V3Z1_9PROT</name>
<comment type="similarity">
    <text evidence="1">Belongs to the short-chain dehydrogenases/reductases (SDR) family.</text>
</comment>
<dbReference type="FunFam" id="3.40.50.720:FF:000084">
    <property type="entry name" value="Short-chain dehydrogenase reductase"/>
    <property type="match status" value="1"/>
</dbReference>
<keyword evidence="3" id="KW-1185">Reference proteome</keyword>
<protein>
    <submittedName>
        <fullName evidence="2">SDR family oxidoreductase</fullName>
    </submittedName>
</protein>
<reference evidence="2" key="1">
    <citation type="submission" date="2021-04" db="EMBL/GenBank/DDBJ databases">
        <authorList>
            <person name="Zhang D.-C."/>
        </authorList>
    </citation>
    <scope>NUCLEOTIDE SEQUENCE</scope>
    <source>
        <strain evidence="2">CGMCC 1.15697</strain>
    </source>
</reference>